<dbReference type="RefSeq" id="WP_037995273.1">
    <property type="nucleotide sequence ID" value="NZ_JACEIR010000005.1"/>
</dbReference>
<protein>
    <submittedName>
        <fullName evidence="1">Uncharacterized protein</fullName>
    </submittedName>
</protein>
<accession>A0A8I1AG40</accession>
<evidence type="ECO:0000313" key="2">
    <source>
        <dbReference type="Proteomes" id="UP000633619"/>
    </source>
</evidence>
<dbReference type="AlphaFoldDB" id="A0A8I1AG40"/>
<reference evidence="1 2" key="1">
    <citation type="submission" date="2020-12" db="EMBL/GenBank/DDBJ databases">
        <title>WGS of Thermoactinomyces spp.</title>
        <authorList>
            <person name="Cheng K."/>
        </authorList>
    </citation>
    <scope>NUCLEOTIDE SEQUENCE [LARGE SCALE GENOMIC DNA]</scope>
    <source>
        <strain evidence="2">CICC 10671\DSM 43846</strain>
    </source>
</reference>
<dbReference type="Proteomes" id="UP000633619">
    <property type="component" value="Unassembled WGS sequence"/>
</dbReference>
<evidence type="ECO:0000313" key="1">
    <source>
        <dbReference type="EMBL" id="MBH8595368.1"/>
    </source>
</evidence>
<keyword evidence="2" id="KW-1185">Reference proteome</keyword>
<comment type="caution">
    <text evidence="1">The sequence shown here is derived from an EMBL/GenBank/DDBJ whole genome shotgun (WGS) entry which is preliminary data.</text>
</comment>
<sequence length="186" mass="21796">MRSFLVRWFAAVLLSTVLALMISWMCSRTLFPDNPPTKPVFKEEKVHRLTNENLVDYLVSRQIKLTIQRADLRQQNVYLELTAFRQTKPEMEHEMVRLICPMLEQVENINRVEVLVHFRPGESYFVEAGKEDLPALQKAPMKALSDQEILEGVFEMTRFSSRSRDEGKTLEECLSTKKVWYTIRSV</sequence>
<name>A0A8I1AG40_THEIN</name>
<dbReference type="EMBL" id="JAECVW010000004">
    <property type="protein sequence ID" value="MBH8595368.1"/>
    <property type="molecule type" value="Genomic_DNA"/>
</dbReference>
<proteinExistence type="predicted"/>
<gene>
    <name evidence="1" type="ORF">I8U20_08495</name>
</gene>
<organism evidence="1 2">
    <name type="scientific">Thermoactinomyces intermedius</name>
    <dbReference type="NCBI Taxonomy" id="2024"/>
    <lineage>
        <taxon>Bacteria</taxon>
        <taxon>Bacillati</taxon>
        <taxon>Bacillota</taxon>
        <taxon>Bacilli</taxon>
        <taxon>Bacillales</taxon>
        <taxon>Thermoactinomycetaceae</taxon>
        <taxon>Thermoactinomyces</taxon>
    </lineage>
</organism>